<accession>A0A6I5RTS2</accession>
<keyword evidence="1" id="KW-0808">Transferase</keyword>
<dbReference type="Pfam" id="PF21448">
    <property type="entry name" value="DNMK"/>
    <property type="match status" value="1"/>
</dbReference>
<dbReference type="GO" id="GO:0016301">
    <property type="term" value="F:kinase activity"/>
    <property type="evidence" value="ECO:0007669"/>
    <property type="project" value="UniProtKB-KW"/>
</dbReference>
<dbReference type="InterPro" id="IPR027417">
    <property type="entry name" value="P-loop_NTPase"/>
</dbReference>
<dbReference type="EMBL" id="JAAHBT010000197">
    <property type="protein sequence ID" value="NES11070.1"/>
    <property type="molecule type" value="Genomic_DNA"/>
</dbReference>
<comment type="caution">
    <text evidence="1">The sequence shown here is derived from an EMBL/GenBank/DDBJ whole genome shotgun (WGS) entry which is preliminary data.</text>
</comment>
<gene>
    <name evidence="1" type="ORF">G3O07_17085</name>
</gene>
<dbReference type="Proteomes" id="UP000471751">
    <property type="component" value="Unassembled WGS sequence"/>
</dbReference>
<evidence type="ECO:0000313" key="2">
    <source>
        <dbReference type="Proteomes" id="UP000471751"/>
    </source>
</evidence>
<dbReference type="InterPro" id="IPR048444">
    <property type="entry name" value="DNMK"/>
</dbReference>
<dbReference type="SUPFAM" id="SSF52540">
    <property type="entry name" value="P-loop containing nucleoside triphosphate hydrolases"/>
    <property type="match status" value="1"/>
</dbReference>
<dbReference type="Gene3D" id="3.40.50.300">
    <property type="entry name" value="P-loop containing nucleotide triphosphate hydrolases"/>
    <property type="match status" value="1"/>
</dbReference>
<keyword evidence="1" id="KW-0418">Kinase</keyword>
<dbReference type="AlphaFoldDB" id="A0A6I5RTS2"/>
<name>A0A6I5RTS2_9PSED</name>
<sequence>MTKLLIGLAGRARSGKDTAAKHLVNTHNLQAYAFADPLRDGLMNIFNLSPCDFDGDRKEQSIGWLGKSPRELMQSIGTEWGRNLVHPELWLLVAEQNLAFLAETYDTASGFVISDLRFENEAEFVRKRGGVVIHLIRPDAPEVNPHSSELGIGIQDNDLVLHNIGSLEDLYGQIDEFVHVLAKRAQRFAA</sequence>
<dbReference type="RefSeq" id="WP_163938160.1">
    <property type="nucleotide sequence ID" value="NZ_BMQU01000011.1"/>
</dbReference>
<reference evidence="1 2" key="1">
    <citation type="submission" date="2020-02" db="EMBL/GenBank/DDBJ databases">
        <title>Broccoli isolated Pseudomonas sp.</title>
        <authorList>
            <person name="Fujikawa T."/>
            <person name="Sawada H."/>
        </authorList>
    </citation>
    <scope>NUCLEOTIDE SEQUENCE [LARGE SCALE GENOMIC DNA]</scope>
    <source>
        <strain evidence="1 2">JCM 32154</strain>
    </source>
</reference>
<evidence type="ECO:0000313" key="1">
    <source>
        <dbReference type="EMBL" id="NES11070.1"/>
    </source>
</evidence>
<proteinExistence type="predicted"/>
<organism evidence="1 2">
    <name type="scientific">Pseudomonas laurentiana</name>
    <dbReference type="NCBI Taxonomy" id="2364649"/>
    <lineage>
        <taxon>Bacteria</taxon>
        <taxon>Pseudomonadati</taxon>
        <taxon>Pseudomonadota</taxon>
        <taxon>Gammaproteobacteria</taxon>
        <taxon>Pseudomonadales</taxon>
        <taxon>Pseudomonadaceae</taxon>
        <taxon>Pseudomonas</taxon>
    </lineage>
</organism>
<protein>
    <submittedName>
        <fullName evidence="1">Deoxynucleotide monophosphate kinase</fullName>
    </submittedName>
</protein>
<keyword evidence="2" id="KW-1185">Reference proteome</keyword>